<organism evidence="1 2">
    <name type="scientific">Characodon lateralis</name>
    <dbReference type="NCBI Taxonomy" id="208331"/>
    <lineage>
        <taxon>Eukaryota</taxon>
        <taxon>Metazoa</taxon>
        <taxon>Chordata</taxon>
        <taxon>Craniata</taxon>
        <taxon>Vertebrata</taxon>
        <taxon>Euteleostomi</taxon>
        <taxon>Actinopterygii</taxon>
        <taxon>Neopterygii</taxon>
        <taxon>Teleostei</taxon>
        <taxon>Neoteleostei</taxon>
        <taxon>Acanthomorphata</taxon>
        <taxon>Ovalentaria</taxon>
        <taxon>Atherinomorphae</taxon>
        <taxon>Cyprinodontiformes</taxon>
        <taxon>Goodeidae</taxon>
        <taxon>Characodon</taxon>
    </lineage>
</organism>
<sequence length="69" mass="7575">MLLQQQNGQPTHGCLSNRPIPTFMGVAANGTPPIAPIKLTGPDLEDPRPLTLTAVQQRRLEAKHPQQRK</sequence>
<keyword evidence="2" id="KW-1185">Reference proteome</keyword>
<evidence type="ECO:0000313" key="2">
    <source>
        <dbReference type="Proteomes" id="UP001352852"/>
    </source>
</evidence>
<reference evidence="1 2" key="1">
    <citation type="submission" date="2021-06" db="EMBL/GenBank/DDBJ databases">
        <authorList>
            <person name="Palmer J.M."/>
        </authorList>
    </citation>
    <scope>NUCLEOTIDE SEQUENCE [LARGE SCALE GENOMIC DNA]</scope>
    <source>
        <strain evidence="1 2">CL_MEX2019</strain>
        <tissue evidence="1">Muscle</tissue>
    </source>
</reference>
<proteinExistence type="predicted"/>
<gene>
    <name evidence="1" type="ORF">CHARACLAT_020849</name>
</gene>
<evidence type="ECO:0000313" key="1">
    <source>
        <dbReference type="EMBL" id="MED6294414.1"/>
    </source>
</evidence>
<protein>
    <submittedName>
        <fullName evidence="1">Uncharacterized protein</fullName>
    </submittedName>
</protein>
<dbReference type="EMBL" id="JAHUTJ010075769">
    <property type="protein sequence ID" value="MED6294414.1"/>
    <property type="molecule type" value="Genomic_DNA"/>
</dbReference>
<accession>A0ABU7F790</accession>
<name>A0ABU7F790_9TELE</name>
<dbReference type="Proteomes" id="UP001352852">
    <property type="component" value="Unassembled WGS sequence"/>
</dbReference>
<comment type="caution">
    <text evidence="1">The sequence shown here is derived from an EMBL/GenBank/DDBJ whole genome shotgun (WGS) entry which is preliminary data.</text>
</comment>